<evidence type="ECO:0000256" key="1">
    <source>
        <dbReference type="SAM" id="Phobius"/>
    </source>
</evidence>
<feature type="non-terminal residue" evidence="2">
    <location>
        <position position="1"/>
    </location>
</feature>
<evidence type="ECO:0000313" key="3">
    <source>
        <dbReference type="Proteomes" id="UP000014003"/>
    </source>
</evidence>
<protein>
    <submittedName>
        <fullName evidence="2">Uncharacterized protein</fullName>
    </submittedName>
</protein>
<accession>R8CK12</accession>
<dbReference type="EMBL" id="AHDZ01000065">
    <property type="protein sequence ID" value="EOO11850.1"/>
    <property type="molecule type" value="Genomic_DNA"/>
</dbReference>
<keyword evidence="1" id="KW-1133">Transmembrane helix</keyword>
<sequence>KGAKRNSQHLKGIPCIKDANKQKGDVNYVYILYLFNLAALITTITMIYY</sequence>
<proteinExistence type="predicted"/>
<reference evidence="2 3" key="1">
    <citation type="submission" date="2012-12" db="EMBL/GenBank/DDBJ databases">
        <title>The Genome Sequence of Bacillus cereus HuA3-9.</title>
        <authorList>
            <consortium name="The Broad Institute Genome Sequencing Platform"/>
            <consortium name="The Broad Institute Genome Sequencing Center for Infectious Disease"/>
            <person name="Feldgarden M."/>
            <person name="Van der Auwera G.A."/>
            <person name="Mahillon J."/>
            <person name="Duprez V."/>
            <person name="Timmery S."/>
            <person name="Mattelet C."/>
            <person name="Dierick K."/>
            <person name="Sun M."/>
            <person name="Yu Z."/>
            <person name="Zhu L."/>
            <person name="Hu X."/>
            <person name="Shank E.B."/>
            <person name="Swiecicka I."/>
            <person name="Hansen B.M."/>
            <person name="Andrup L."/>
            <person name="Walker B."/>
            <person name="Young S.K."/>
            <person name="Zeng Q."/>
            <person name="Gargeya S."/>
            <person name="Fitzgerald M."/>
            <person name="Haas B."/>
            <person name="Abouelleil A."/>
            <person name="Alvarado L."/>
            <person name="Arachchi H.M."/>
            <person name="Berlin A.M."/>
            <person name="Chapman S.B."/>
            <person name="Dewar J."/>
            <person name="Goldberg J."/>
            <person name="Griggs A."/>
            <person name="Gujja S."/>
            <person name="Hansen M."/>
            <person name="Howarth C."/>
            <person name="Imamovic A."/>
            <person name="Larimer J."/>
            <person name="McCowan C."/>
            <person name="Murphy C."/>
            <person name="Neiman D."/>
            <person name="Pearson M."/>
            <person name="Priest M."/>
            <person name="Roberts A."/>
            <person name="Saif S."/>
            <person name="Shea T."/>
            <person name="Sisk P."/>
            <person name="Sykes S."/>
            <person name="Wortman J."/>
            <person name="Nusbaum C."/>
            <person name="Birren B."/>
        </authorList>
    </citation>
    <scope>NUCLEOTIDE SEQUENCE [LARGE SCALE GENOMIC DNA]</scope>
    <source>
        <strain evidence="2 3">HuA3-9</strain>
    </source>
</reference>
<feature type="transmembrane region" description="Helical" evidence="1">
    <location>
        <begin position="28"/>
        <end position="48"/>
    </location>
</feature>
<keyword evidence="1" id="KW-0472">Membrane</keyword>
<dbReference type="Proteomes" id="UP000014003">
    <property type="component" value="Unassembled WGS sequence"/>
</dbReference>
<comment type="caution">
    <text evidence="2">The sequence shown here is derived from an EMBL/GenBank/DDBJ whole genome shotgun (WGS) entry which is preliminary data.</text>
</comment>
<organism evidence="2 3">
    <name type="scientific">Bacillus cereus HuA3-9</name>
    <dbReference type="NCBI Taxonomy" id="1053205"/>
    <lineage>
        <taxon>Bacteria</taxon>
        <taxon>Bacillati</taxon>
        <taxon>Bacillota</taxon>
        <taxon>Bacilli</taxon>
        <taxon>Bacillales</taxon>
        <taxon>Bacillaceae</taxon>
        <taxon>Bacillus</taxon>
        <taxon>Bacillus cereus group</taxon>
    </lineage>
</organism>
<gene>
    <name evidence="2" type="ORF">IGA_05282</name>
</gene>
<name>R8CK12_BACCE</name>
<keyword evidence="1" id="KW-0812">Transmembrane</keyword>
<dbReference type="HOGENOM" id="CLU_3128507_0_0_9"/>
<evidence type="ECO:0000313" key="2">
    <source>
        <dbReference type="EMBL" id="EOO11850.1"/>
    </source>
</evidence>
<dbReference type="AlphaFoldDB" id="R8CK12"/>